<name>A0AAI8GV27_MAMSC</name>
<evidence type="ECO:0000313" key="2">
    <source>
        <dbReference type="Proteomes" id="UP000197058"/>
    </source>
</evidence>
<dbReference type="KEGG" id="sscu:CEP64_12830"/>
<sequence length="228" mass="26867">MYLIDTLIFNSKSEKKKYQRIFSKKLNDINIETYTFYTSNLFFNSRGDKWNLLCVIDLSKYNRDIINTIPLTKNVTIRRECMELTPNAHVKSLKSLKCNLNIVEHVDVADKYLEEFQSIMIQNNIPAMTEIIHKRSWCNEFIALETRNIIYHKSKFPKWNQIHLISLNLKGVLLFKKDFSTVLKTHSNISFEQNFSRLKKIRVFTYKANASKTKNILSNTHSMDGNSQ</sequence>
<dbReference type="EMBL" id="CP022046">
    <property type="protein sequence ID" value="ASE35432.1"/>
    <property type="molecule type" value="Genomic_DNA"/>
</dbReference>
<reference evidence="2" key="1">
    <citation type="submission" date="2017-06" db="EMBL/GenBank/DDBJ databases">
        <title>FDA dAtabase for Regulatory Grade micrObial Sequences (FDA-ARGOS): Supporting development and validation of Infectious Disease Dx tests.</title>
        <authorList>
            <person name="Goldberg B."/>
            <person name="Campos J."/>
            <person name="Tallon L."/>
            <person name="Sadzewicz L."/>
            <person name="Sengamalay N."/>
            <person name="Ott S."/>
            <person name="Godinez A."/>
            <person name="Nagaraj S."/>
            <person name="Vavikolanu K."/>
            <person name="Nadendla S."/>
            <person name="George J."/>
            <person name="Geyer C."/>
            <person name="Sichtig H."/>
        </authorList>
    </citation>
    <scope>NUCLEOTIDE SEQUENCE [LARGE SCALE GENOMIC DNA]</scope>
    <source>
        <strain evidence="2">FDAARGOS_285</strain>
    </source>
</reference>
<organism evidence="1 2">
    <name type="scientific">Mammaliicoccus sciuri</name>
    <name type="common">Staphylococcus sciuri</name>
    <dbReference type="NCBI Taxonomy" id="1296"/>
    <lineage>
        <taxon>Bacteria</taxon>
        <taxon>Bacillati</taxon>
        <taxon>Bacillota</taxon>
        <taxon>Bacilli</taxon>
        <taxon>Bacillales</taxon>
        <taxon>Staphylococcaceae</taxon>
        <taxon>Mammaliicoccus</taxon>
    </lineage>
</organism>
<proteinExistence type="predicted"/>
<gene>
    <name evidence="1" type="ORF">CEP64_12830</name>
</gene>
<protein>
    <submittedName>
        <fullName evidence="1">Uncharacterized protein</fullName>
    </submittedName>
</protein>
<dbReference type="AlphaFoldDB" id="A0AAI8GV27"/>
<evidence type="ECO:0000313" key="1">
    <source>
        <dbReference type="EMBL" id="ASE35432.1"/>
    </source>
</evidence>
<dbReference type="Proteomes" id="UP000197058">
    <property type="component" value="Chromosome"/>
</dbReference>
<dbReference type="RefSeq" id="WP_078355406.1">
    <property type="nucleotide sequence ID" value="NZ_CP022046.2"/>
</dbReference>
<accession>A0AAI8GV27</accession>